<organism evidence="1 2">
    <name type="scientific">Novosphingobium silvae</name>
    <dbReference type="NCBI Taxonomy" id="2692619"/>
    <lineage>
        <taxon>Bacteria</taxon>
        <taxon>Pseudomonadati</taxon>
        <taxon>Pseudomonadota</taxon>
        <taxon>Alphaproteobacteria</taxon>
        <taxon>Sphingomonadales</taxon>
        <taxon>Sphingomonadaceae</taxon>
        <taxon>Novosphingobium</taxon>
    </lineage>
</organism>
<keyword evidence="1" id="KW-0456">Lyase</keyword>
<protein>
    <submittedName>
        <fullName evidence="1">Lyase</fullName>
    </submittedName>
</protein>
<dbReference type="SUPFAM" id="SSF48371">
    <property type="entry name" value="ARM repeat"/>
    <property type="match status" value="1"/>
</dbReference>
<dbReference type="InterPro" id="IPR011989">
    <property type="entry name" value="ARM-like"/>
</dbReference>
<accession>A0A7X4K851</accession>
<dbReference type="Proteomes" id="UP000465810">
    <property type="component" value="Unassembled WGS sequence"/>
</dbReference>
<name>A0A7X4K851_9SPHN</name>
<keyword evidence="2" id="KW-1185">Reference proteome</keyword>
<gene>
    <name evidence="1" type="ORF">GR702_14000</name>
</gene>
<sequence>MLKRYEPPSEFLKSVIAEQVPLTDGPFATENLNRLIELTCDPDRANRDWAVLLLSQEGRDTPAVRDALYRAASDADDCVRGEAILGLAGLDPVIALPFVQAELSKQSITIPALEAASICADPSLIPDLKIWAEPSKEPYADKLAAEALAACERVVR</sequence>
<dbReference type="EMBL" id="WVTD01000010">
    <property type="protein sequence ID" value="MYL98875.1"/>
    <property type="molecule type" value="Genomic_DNA"/>
</dbReference>
<dbReference type="GO" id="GO:0016829">
    <property type="term" value="F:lyase activity"/>
    <property type="evidence" value="ECO:0007669"/>
    <property type="project" value="UniProtKB-KW"/>
</dbReference>
<dbReference type="Gene3D" id="1.25.10.10">
    <property type="entry name" value="Leucine-rich Repeat Variant"/>
    <property type="match status" value="1"/>
</dbReference>
<comment type="caution">
    <text evidence="1">The sequence shown here is derived from an EMBL/GenBank/DDBJ whole genome shotgun (WGS) entry which is preliminary data.</text>
</comment>
<evidence type="ECO:0000313" key="1">
    <source>
        <dbReference type="EMBL" id="MYL98875.1"/>
    </source>
</evidence>
<dbReference type="AlphaFoldDB" id="A0A7X4K851"/>
<evidence type="ECO:0000313" key="2">
    <source>
        <dbReference type="Proteomes" id="UP000465810"/>
    </source>
</evidence>
<dbReference type="InterPro" id="IPR016024">
    <property type="entry name" value="ARM-type_fold"/>
</dbReference>
<proteinExistence type="predicted"/>
<reference evidence="1 2" key="1">
    <citation type="submission" date="2019-12" db="EMBL/GenBank/DDBJ databases">
        <authorList>
            <person name="Feng G."/>
            <person name="Zhu H."/>
        </authorList>
    </citation>
    <scope>NUCLEOTIDE SEQUENCE [LARGE SCALE GENOMIC DNA]</scope>
    <source>
        <strain evidence="1 2">FGD1</strain>
    </source>
</reference>